<feature type="transmembrane region" description="Helical" evidence="8">
    <location>
        <begin position="408"/>
        <end position="429"/>
    </location>
</feature>
<keyword evidence="7 8" id="KW-0472">Membrane</keyword>
<keyword evidence="3 8" id="KW-0812">Transmembrane</keyword>
<dbReference type="InterPro" id="IPR011527">
    <property type="entry name" value="ABC1_TM_dom"/>
</dbReference>
<dbReference type="InterPro" id="IPR044726">
    <property type="entry name" value="ABCC_6TM_D2"/>
</dbReference>
<dbReference type="Pfam" id="PF00005">
    <property type="entry name" value="ABC_tran"/>
    <property type="match status" value="2"/>
</dbReference>
<dbReference type="GO" id="GO:0140359">
    <property type="term" value="F:ABC-type transporter activity"/>
    <property type="evidence" value="ECO:0007669"/>
    <property type="project" value="InterPro"/>
</dbReference>
<protein>
    <recommendedName>
        <fullName evidence="13">ABC transporter</fullName>
    </recommendedName>
</protein>
<reference evidence="12" key="2">
    <citation type="submission" date="2015-01" db="EMBL/GenBank/DDBJ databases">
        <title>Evolutionary Origins and Diversification of the Mycorrhizal Mutualists.</title>
        <authorList>
            <consortium name="DOE Joint Genome Institute"/>
            <consortium name="Mycorrhizal Genomics Consortium"/>
            <person name="Kohler A."/>
            <person name="Kuo A."/>
            <person name="Nagy L.G."/>
            <person name="Floudas D."/>
            <person name="Copeland A."/>
            <person name="Barry K.W."/>
            <person name="Cichocki N."/>
            <person name="Veneault-Fourrey C."/>
            <person name="LaButti K."/>
            <person name="Lindquist E.A."/>
            <person name="Lipzen A."/>
            <person name="Lundell T."/>
            <person name="Morin E."/>
            <person name="Murat C."/>
            <person name="Riley R."/>
            <person name="Ohm R."/>
            <person name="Sun H."/>
            <person name="Tunlid A."/>
            <person name="Henrissat B."/>
            <person name="Grigoriev I.V."/>
            <person name="Hibbett D.S."/>
            <person name="Martin F."/>
        </authorList>
    </citation>
    <scope>NUCLEOTIDE SEQUENCE [LARGE SCALE GENOMIC DNA]</scope>
    <source>
        <strain evidence="12">Zn</strain>
    </source>
</reference>
<comment type="subcellular location">
    <subcellularLocation>
        <location evidence="1">Membrane</location>
        <topology evidence="1">Multi-pass membrane protein</topology>
    </subcellularLocation>
</comment>
<evidence type="ECO:0000256" key="2">
    <source>
        <dbReference type="ARBA" id="ARBA00022448"/>
    </source>
</evidence>
<feature type="transmembrane region" description="Helical" evidence="8">
    <location>
        <begin position="491"/>
        <end position="514"/>
    </location>
</feature>
<evidence type="ECO:0000259" key="9">
    <source>
        <dbReference type="PROSITE" id="PS50893"/>
    </source>
</evidence>
<proteinExistence type="predicted"/>
<dbReference type="PROSITE" id="PS00211">
    <property type="entry name" value="ABC_TRANSPORTER_1"/>
    <property type="match status" value="2"/>
</dbReference>
<keyword evidence="4" id="KW-0547">Nucleotide-binding</keyword>
<dbReference type="HOGENOM" id="CLU_000604_27_5_1"/>
<dbReference type="STRING" id="913774.A0A0C3GPF5"/>
<dbReference type="SUPFAM" id="SSF90123">
    <property type="entry name" value="ABC transporter transmembrane region"/>
    <property type="match status" value="2"/>
</dbReference>
<feature type="transmembrane region" description="Helical" evidence="8">
    <location>
        <begin position="129"/>
        <end position="151"/>
    </location>
</feature>
<feature type="transmembrane region" description="Helical" evidence="8">
    <location>
        <begin position="1042"/>
        <end position="1062"/>
    </location>
</feature>
<dbReference type="SMART" id="SM00382">
    <property type="entry name" value="AAA"/>
    <property type="match status" value="2"/>
</dbReference>
<dbReference type="OrthoDB" id="6500128at2759"/>
<evidence type="ECO:0000256" key="1">
    <source>
        <dbReference type="ARBA" id="ARBA00004141"/>
    </source>
</evidence>
<dbReference type="Pfam" id="PF24357">
    <property type="entry name" value="TMD0_ABC"/>
    <property type="match status" value="1"/>
</dbReference>
<dbReference type="InterPro" id="IPR050173">
    <property type="entry name" value="ABC_transporter_C-like"/>
</dbReference>
<feature type="transmembrane region" description="Helical" evidence="8">
    <location>
        <begin position="197"/>
        <end position="217"/>
    </location>
</feature>
<keyword evidence="6 8" id="KW-1133">Transmembrane helix</keyword>
<dbReference type="PANTHER" id="PTHR24223:SF345">
    <property type="entry name" value="ABC MULTIDRUG TRANSPORTER (EUROFUNG)"/>
    <property type="match status" value="1"/>
</dbReference>
<feature type="transmembrane region" description="Helical" evidence="8">
    <location>
        <begin position="64"/>
        <end position="85"/>
    </location>
</feature>
<feature type="transmembrane region" description="Helical" evidence="8">
    <location>
        <begin position="1126"/>
        <end position="1147"/>
    </location>
</feature>
<evidence type="ECO:0000313" key="11">
    <source>
        <dbReference type="EMBL" id="KIM93289.1"/>
    </source>
</evidence>
<evidence type="ECO:0000259" key="10">
    <source>
        <dbReference type="PROSITE" id="PS50929"/>
    </source>
</evidence>
<dbReference type="Gene3D" id="1.20.1560.10">
    <property type="entry name" value="ABC transporter type 1, transmembrane domain"/>
    <property type="match status" value="2"/>
</dbReference>
<dbReference type="InParanoid" id="A0A0C3GPF5"/>
<name>A0A0C3GPF5_OIDMZ</name>
<dbReference type="FunFam" id="1.20.1560.10:FF:000055">
    <property type="entry name" value="ABC multidrug transporter (Eurofung)"/>
    <property type="match status" value="1"/>
</dbReference>
<feature type="transmembrane region" description="Helical" evidence="8">
    <location>
        <begin position="97"/>
        <end position="117"/>
    </location>
</feature>
<evidence type="ECO:0008006" key="13">
    <source>
        <dbReference type="Google" id="ProtNLM"/>
    </source>
</evidence>
<dbReference type="PROSITE" id="PS50893">
    <property type="entry name" value="ABC_TRANSPORTER_2"/>
    <property type="match status" value="2"/>
</dbReference>
<sequence>MNFSGCIDDDSFGPAVHGCRDNFDFTIKFENIFFSIIPASLFIVICLGRIIILSRRPEAVSGSILRVIKFAATNAYSAIQLSLLIFSTNSTKPRELLVTSTAVSFCSSICIIGLSLLEHSRSARPSILLNVYLLLTILFDVAQTRTLWLASTNFQELIFSRLFTASVAVKAILIIIESQHKSRWVQWDVKRHSPEETSGIFGLSAFTWLIRIFLAGYTKILTLDDLFPLDQSMATGALQLRLMDNLRSSKSKGQKHGFGLAKALAKSLKIPLLLPIGPRAALIAFKFCQPFLINILLEYLEQPADHASKNRGYGLIGATILIYTGIAVFTALYWYLHERTLCMSRGSLAGAVYRKTTEAKLTTVGVSAAITLMSADVERIRLGFLNLHEFWANCIEVGIAGWLLYRQLGTAVAAPLIVVLCCVIGGAFANKFTGRRQRAWMNKIQKRVGLTANVISNMKHLKISGLAVPVEELIQNMRVDELQAASRFRTVNVIVIVFGYVPLALAPVITFAITSRTLDVTTIFTSISYLLLLTDPLSYLFQNSPNLLAAFACFQRIQTFLEKDSRVDFRTSRLHTPDSELEKYGSTSEEKESESKSFITIANGNFGWETNKIALKNINLDIPSSRLTMVVGPVASGKSTLCKVLLGEIPEYQAQITMNHSIASCRVGYCDQTPYLSNASIRANIIGFSPFNQQRYIEVIEATMLEPDLATLPKGDATIIGSSGITLSGGQKQRVSIARALYLHTNFFIFDDILSGLDAITEEKVFARVFGLHGLLRRRNATVVLCTNTVRRLPFANHIVALRVDGSIVEQGSFRKLLTNWKYVHNLGFKATDDIMLDANDDDITLEEGPLSMETEESTDTELQKVATGQLVTQSHIDEKKRMNGDSAVYMYYMKSLGKRSIAAFLIFGVGWGFSYNFGNIWLTYWSEDVGSAHPRRTNSFYIGIYASFQLLYLASLLFSFMVCYRTMISVSGSKLHKAALNTVINAPLRFFATTDTGLVTNLFSQDMTLIDNEMPVALTNLVLDSFNALGMAAVIATSSPFLAITYPFLFVILYGIQKFYLRTSRQIRLLDLEAKSPLYTHFLDTIRGVTTFRAFGWVQDGIDLNNRLLDASQRPTYLLAMVQRWLGFTLQMIVCILAVVVVTLATQVRSSTAMTGASLVTLMTFGDILKYIIRWWTQLETSIGAVSRLKSFGEKVKSESLDGEDVKPPREWPLRGAIEISGVSASYREASQSLALKDLTLSIEPGEKVAICGRSGSGKSSTILLLLRLLDPVPSYSHTMTIDDIPLHKLDRQTLRERIIAVPQDAVFLPDGSSVMANLDPFNTSNEAECRAVLETVGLLKFIDERGGLSEGFAADTLSHGQKQLFSLARAILKHRIRRRDYEADFSTTTSHQGNGGILLLDEVSSSVDQDTERAMQKVIREEFESYTIVMVSHRLEMVMDFDTVVVMERGSVVESGNPKTLVDMNGSHFKELWLARSNA</sequence>
<dbReference type="InterPro" id="IPR003593">
    <property type="entry name" value="AAA+_ATPase"/>
</dbReference>
<dbReference type="EMBL" id="KN832897">
    <property type="protein sequence ID" value="KIM93289.1"/>
    <property type="molecule type" value="Genomic_DNA"/>
</dbReference>
<dbReference type="PANTHER" id="PTHR24223">
    <property type="entry name" value="ATP-BINDING CASSETTE SUB-FAMILY C"/>
    <property type="match status" value="1"/>
</dbReference>
<dbReference type="PROSITE" id="PS50929">
    <property type="entry name" value="ABC_TM1F"/>
    <property type="match status" value="2"/>
</dbReference>
<feature type="transmembrane region" description="Helical" evidence="8">
    <location>
        <begin position="902"/>
        <end position="923"/>
    </location>
</feature>
<evidence type="ECO:0000256" key="6">
    <source>
        <dbReference type="ARBA" id="ARBA00022989"/>
    </source>
</evidence>
<feature type="domain" description="ABC transmembrane type-1" evidence="10">
    <location>
        <begin position="289"/>
        <end position="549"/>
    </location>
</feature>
<dbReference type="Gene3D" id="3.40.50.300">
    <property type="entry name" value="P-loop containing nucleotide triphosphate hydrolases"/>
    <property type="match status" value="2"/>
</dbReference>
<evidence type="ECO:0000256" key="5">
    <source>
        <dbReference type="ARBA" id="ARBA00022840"/>
    </source>
</evidence>
<dbReference type="FunFam" id="1.20.1560.10:FF:000066">
    <property type="entry name" value="ABC multidrug transporter (Eurofung)"/>
    <property type="match status" value="1"/>
</dbReference>
<keyword evidence="5" id="KW-0067">ATP-binding</keyword>
<dbReference type="InterPro" id="IPR003439">
    <property type="entry name" value="ABC_transporter-like_ATP-bd"/>
</dbReference>
<dbReference type="InterPro" id="IPR017871">
    <property type="entry name" value="ABC_transporter-like_CS"/>
</dbReference>
<reference evidence="11 12" key="1">
    <citation type="submission" date="2014-04" db="EMBL/GenBank/DDBJ databases">
        <authorList>
            <consortium name="DOE Joint Genome Institute"/>
            <person name="Kuo A."/>
            <person name="Martino E."/>
            <person name="Perotto S."/>
            <person name="Kohler A."/>
            <person name="Nagy L.G."/>
            <person name="Floudas D."/>
            <person name="Copeland A."/>
            <person name="Barry K.W."/>
            <person name="Cichocki N."/>
            <person name="Veneault-Fourrey C."/>
            <person name="LaButti K."/>
            <person name="Lindquist E.A."/>
            <person name="Lipzen A."/>
            <person name="Lundell T."/>
            <person name="Morin E."/>
            <person name="Murat C."/>
            <person name="Sun H."/>
            <person name="Tunlid A."/>
            <person name="Henrissat B."/>
            <person name="Grigoriev I.V."/>
            <person name="Hibbett D.S."/>
            <person name="Martin F."/>
            <person name="Nordberg H.P."/>
            <person name="Cantor M.N."/>
            <person name="Hua S.X."/>
        </authorList>
    </citation>
    <scope>NUCLEOTIDE SEQUENCE [LARGE SCALE GENOMIC DNA]</scope>
    <source>
        <strain evidence="11 12">Zn</strain>
    </source>
</reference>
<dbReference type="InterPro" id="IPR036640">
    <property type="entry name" value="ABC1_TM_sf"/>
</dbReference>
<evidence type="ECO:0000256" key="4">
    <source>
        <dbReference type="ARBA" id="ARBA00022741"/>
    </source>
</evidence>
<feature type="transmembrane region" description="Helical" evidence="8">
    <location>
        <begin position="312"/>
        <end position="336"/>
    </location>
</feature>
<evidence type="ECO:0000256" key="3">
    <source>
        <dbReference type="ARBA" id="ARBA00022692"/>
    </source>
</evidence>
<dbReference type="InterPro" id="IPR044746">
    <property type="entry name" value="ABCC_6TM_D1"/>
</dbReference>
<dbReference type="GO" id="GO:0016020">
    <property type="term" value="C:membrane"/>
    <property type="evidence" value="ECO:0007669"/>
    <property type="project" value="UniProtKB-SubCell"/>
</dbReference>
<dbReference type="Proteomes" id="UP000054321">
    <property type="component" value="Unassembled WGS sequence"/>
</dbReference>
<feature type="domain" description="ABC transporter" evidence="9">
    <location>
        <begin position="599"/>
        <end position="830"/>
    </location>
</feature>
<feature type="transmembrane region" description="Helical" evidence="8">
    <location>
        <begin position="32"/>
        <end position="52"/>
    </location>
</feature>
<dbReference type="CDD" id="cd18580">
    <property type="entry name" value="ABC_6TM_ABCC_D2"/>
    <property type="match status" value="1"/>
</dbReference>
<dbReference type="InterPro" id="IPR027417">
    <property type="entry name" value="P-loop_NTPase"/>
</dbReference>
<feature type="transmembrane region" description="Helical" evidence="8">
    <location>
        <begin position="157"/>
        <end position="176"/>
    </location>
</feature>
<gene>
    <name evidence="11" type="ORF">OIDMADRAFT_106945</name>
</gene>
<organism evidence="11 12">
    <name type="scientific">Oidiodendron maius (strain Zn)</name>
    <dbReference type="NCBI Taxonomy" id="913774"/>
    <lineage>
        <taxon>Eukaryota</taxon>
        <taxon>Fungi</taxon>
        <taxon>Dikarya</taxon>
        <taxon>Ascomycota</taxon>
        <taxon>Pezizomycotina</taxon>
        <taxon>Leotiomycetes</taxon>
        <taxon>Leotiomycetes incertae sedis</taxon>
        <taxon>Myxotrichaceae</taxon>
        <taxon>Oidiodendron</taxon>
    </lineage>
</organism>
<evidence type="ECO:0000313" key="12">
    <source>
        <dbReference type="Proteomes" id="UP000054321"/>
    </source>
</evidence>
<dbReference type="InterPro" id="IPR056227">
    <property type="entry name" value="TMD0_ABC"/>
</dbReference>
<dbReference type="CDD" id="cd18579">
    <property type="entry name" value="ABC_6TM_ABCC_D1"/>
    <property type="match status" value="1"/>
</dbReference>
<dbReference type="GO" id="GO:0016887">
    <property type="term" value="F:ATP hydrolysis activity"/>
    <property type="evidence" value="ECO:0007669"/>
    <property type="project" value="InterPro"/>
</dbReference>
<feature type="domain" description="ABC transporter" evidence="9">
    <location>
        <begin position="1219"/>
        <end position="1476"/>
    </location>
</feature>
<accession>A0A0C3GPF5</accession>
<evidence type="ECO:0000256" key="8">
    <source>
        <dbReference type="SAM" id="Phobius"/>
    </source>
</evidence>
<dbReference type="SUPFAM" id="SSF52540">
    <property type="entry name" value="P-loop containing nucleoside triphosphate hydrolases"/>
    <property type="match status" value="2"/>
</dbReference>
<evidence type="ECO:0000256" key="7">
    <source>
        <dbReference type="ARBA" id="ARBA00023136"/>
    </source>
</evidence>
<feature type="transmembrane region" description="Helical" evidence="8">
    <location>
        <begin position="943"/>
        <end position="965"/>
    </location>
</feature>
<dbReference type="Pfam" id="PF00664">
    <property type="entry name" value="ABC_membrane"/>
    <property type="match status" value="1"/>
</dbReference>
<keyword evidence="2" id="KW-0813">Transport</keyword>
<keyword evidence="12" id="KW-1185">Reference proteome</keyword>
<feature type="domain" description="ABC transmembrane type-1" evidence="10">
    <location>
        <begin position="903"/>
        <end position="1182"/>
    </location>
</feature>
<dbReference type="GO" id="GO:0005524">
    <property type="term" value="F:ATP binding"/>
    <property type="evidence" value="ECO:0007669"/>
    <property type="project" value="UniProtKB-KW"/>
</dbReference>